<sequence>MGNKRHLTRAPQVAQIEKFSHDGRGIARINGKTTFIQGALPGETVNFQYTKIKKDFDEGKTLTVVAASAMRAEPRCPHYQVCGGCSLQHLNEHMQIQEKQSLLLDLLQRIAHIKPEIILAPLASTSWNYRSKARLSVRYVEKKKATLVGFREKDNPRYIAEINQCPILHTKVDKHIPDLKQLIDSLDNPHSIAQIEVAAGDKEVALILRNLEPLSEADNERLKLFSNSSGFTLFLQPGNASTVTRFYPKADNDFLTYSLSNEEIKFKFHPTDFTQVNASLNQLMINQAMQLMDLNEDDVVLDLFCGLGNFSLPLAKRCARVIGIEGSEAMVLRAKLNAQNNSITNTDFYCADLDKPDSLRQFPIGNANKALIDPPRSGALEIIKQFANFKIHRLVYVSCNPATLARDSHVLVNELGYHLKAAGVMDMFPHTAHVESIALFEKR</sequence>
<evidence type="ECO:0000256" key="10">
    <source>
        <dbReference type="PROSITE-ProRule" id="PRU01024"/>
    </source>
</evidence>
<dbReference type="GO" id="GO:0070041">
    <property type="term" value="F:rRNA (uridine-C5-)-methyltransferase activity"/>
    <property type="evidence" value="ECO:0007669"/>
    <property type="project" value="UniProtKB-UniRule"/>
</dbReference>
<dbReference type="NCBIfam" id="TIGR00479">
    <property type="entry name" value="rumA"/>
    <property type="match status" value="1"/>
</dbReference>
<feature type="active site" description="Nucleophile" evidence="9 10">
    <location>
        <position position="399"/>
    </location>
</feature>
<feature type="binding site" evidence="9">
    <location>
        <position position="85"/>
    </location>
    <ligand>
        <name>[4Fe-4S] cluster</name>
        <dbReference type="ChEBI" id="CHEBI:49883"/>
    </ligand>
</feature>
<protein>
    <recommendedName>
        <fullName evidence="9">23S rRNA (uracil(1939)-C(5))-methyltransferase RlmD</fullName>
        <ecNumber evidence="9">2.1.1.190</ecNumber>
    </recommendedName>
    <alternativeName>
        <fullName evidence="9">23S rRNA(m5U1939)-methyltransferase</fullName>
    </alternativeName>
</protein>
<dbReference type="GO" id="GO:0005506">
    <property type="term" value="F:iron ion binding"/>
    <property type="evidence" value="ECO:0007669"/>
    <property type="project" value="UniProtKB-UniRule"/>
</dbReference>
<evidence type="ECO:0000256" key="4">
    <source>
        <dbReference type="ARBA" id="ARBA00022679"/>
    </source>
</evidence>
<evidence type="ECO:0000259" key="12">
    <source>
        <dbReference type="PROSITE" id="PS50926"/>
    </source>
</evidence>
<keyword evidence="6 9" id="KW-0479">Metal-binding</keyword>
<dbReference type="PROSITE" id="PS01231">
    <property type="entry name" value="TRMA_2"/>
    <property type="match status" value="1"/>
</dbReference>
<dbReference type="Gene3D" id="2.40.50.140">
    <property type="entry name" value="Nucleic acid-binding proteins"/>
    <property type="match status" value="1"/>
</dbReference>
<dbReference type="InterPro" id="IPR001566">
    <property type="entry name" value="23S_rRNA_MeTrfase_RlmD"/>
</dbReference>
<dbReference type="SUPFAM" id="SSF50249">
    <property type="entry name" value="Nucleic acid-binding proteins"/>
    <property type="match status" value="1"/>
</dbReference>
<dbReference type="EC" id="2.1.1.190" evidence="9"/>
<dbReference type="PANTHER" id="PTHR11061">
    <property type="entry name" value="RNA M5U METHYLTRANSFERASE"/>
    <property type="match status" value="1"/>
</dbReference>
<keyword evidence="14" id="KW-1185">Reference proteome</keyword>
<evidence type="ECO:0000256" key="11">
    <source>
        <dbReference type="PROSITE-ProRule" id="PRU10015"/>
    </source>
</evidence>
<dbReference type="EMBL" id="UGOD01000001">
    <property type="protein sequence ID" value="STX51517.1"/>
    <property type="molecule type" value="Genomic_DNA"/>
</dbReference>
<dbReference type="NCBIfam" id="NF009639">
    <property type="entry name" value="PRK13168.1"/>
    <property type="match status" value="1"/>
</dbReference>
<dbReference type="Pfam" id="PF01938">
    <property type="entry name" value="TRAM"/>
    <property type="match status" value="1"/>
</dbReference>
<evidence type="ECO:0000256" key="8">
    <source>
        <dbReference type="ARBA" id="ARBA00023014"/>
    </source>
</evidence>
<dbReference type="OrthoDB" id="9804590at2"/>
<dbReference type="Gene3D" id="3.40.50.150">
    <property type="entry name" value="Vaccinia Virus protein VP39"/>
    <property type="match status" value="1"/>
</dbReference>
<dbReference type="InterPro" id="IPR010280">
    <property type="entry name" value="U5_MeTrfase_fam"/>
</dbReference>
<comment type="similarity">
    <text evidence="9">Belongs to the class I-like SAM-binding methyltransferase superfamily. RNA M5U methyltransferase family. RlmD subfamily.</text>
</comment>
<keyword evidence="1 9" id="KW-0004">4Fe-4S</keyword>
<feature type="binding site" evidence="9">
    <location>
        <position position="352"/>
    </location>
    <ligand>
        <name>S-adenosyl-L-methionine</name>
        <dbReference type="ChEBI" id="CHEBI:59789"/>
    </ligand>
</feature>
<feature type="binding site" evidence="9">
    <location>
        <position position="165"/>
    </location>
    <ligand>
        <name>[4Fe-4S] cluster</name>
        <dbReference type="ChEBI" id="CHEBI:49883"/>
    </ligand>
</feature>
<comment type="function">
    <text evidence="9">Catalyzes the formation of 5-methyl-uridine at position 1939 (m5U1939) in 23S rRNA.</text>
</comment>
<dbReference type="GO" id="GO:0070475">
    <property type="term" value="P:rRNA base methylation"/>
    <property type="evidence" value="ECO:0007669"/>
    <property type="project" value="TreeGrafter"/>
</dbReference>
<dbReference type="PROSITE" id="PS51687">
    <property type="entry name" value="SAM_MT_RNA_M5U"/>
    <property type="match status" value="1"/>
</dbReference>
<dbReference type="HAMAP" id="MF_01010">
    <property type="entry name" value="23SrRNA_methyltr_RlmD"/>
    <property type="match status" value="1"/>
</dbReference>
<evidence type="ECO:0000256" key="7">
    <source>
        <dbReference type="ARBA" id="ARBA00023004"/>
    </source>
</evidence>
<reference evidence="13 14" key="1">
    <citation type="submission" date="2018-06" db="EMBL/GenBank/DDBJ databases">
        <authorList>
            <consortium name="Pathogen Informatics"/>
            <person name="Doyle S."/>
        </authorList>
    </citation>
    <scope>NUCLEOTIDE SEQUENCE [LARGE SCALE GENOMIC DNA]</scope>
    <source>
        <strain evidence="13 14">NCTC13316</strain>
    </source>
</reference>
<gene>
    <name evidence="9 13" type="primary">rlmD</name>
    <name evidence="13" type="ORF">NCTC13316_01612</name>
</gene>
<dbReference type="Gene3D" id="2.40.50.1070">
    <property type="match status" value="1"/>
</dbReference>
<organism evidence="13 14">
    <name type="scientific">Legionella busanensis</name>
    <dbReference type="NCBI Taxonomy" id="190655"/>
    <lineage>
        <taxon>Bacteria</taxon>
        <taxon>Pseudomonadati</taxon>
        <taxon>Pseudomonadota</taxon>
        <taxon>Gammaproteobacteria</taxon>
        <taxon>Legionellales</taxon>
        <taxon>Legionellaceae</taxon>
        <taxon>Legionella</taxon>
    </lineage>
</organism>
<feature type="active site" evidence="11">
    <location>
        <position position="399"/>
    </location>
</feature>
<feature type="binding site" evidence="9">
    <location>
        <position position="82"/>
    </location>
    <ligand>
        <name>[4Fe-4S] cluster</name>
        <dbReference type="ChEBI" id="CHEBI:49883"/>
    </ligand>
</feature>
<proteinExistence type="inferred from homology"/>
<accession>A0A378JKA8</accession>
<feature type="binding site" evidence="9 10">
    <location>
        <position position="373"/>
    </location>
    <ligand>
        <name>S-adenosyl-L-methionine</name>
        <dbReference type="ChEBI" id="CHEBI:59789"/>
    </ligand>
</feature>
<dbReference type="FunFam" id="2.40.50.140:FF:000097">
    <property type="entry name" value="23S rRNA (uracil(1939)-C(5))-methyltransferase RlmD"/>
    <property type="match status" value="1"/>
</dbReference>
<keyword evidence="3 9" id="KW-0489">Methyltransferase</keyword>
<dbReference type="InterPro" id="IPR030390">
    <property type="entry name" value="MeTrfase_TrmA_AS"/>
</dbReference>
<evidence type="ECO:0000256" key="9">
    <source>
        <dbReference type="HAMAP-Rule" id="MF_01010"/>
    </source>
</evidence>
<feature type="binding site" evidence="9 10">
    <location>
        <position position="275"/>
    </location>
    <ligand>
        <name>S-adenosyl-L-methionine</name>
        <dbReference type="ChEBI" id="CHEBI:59789"/>
    </ligand>
</feature>
<dbReference type="SUPFAM" id="SSF53335">
    <property type="entry name" value="S-adenosyl-L-methionine-dependent methyltransferases"/>
    <property type="match status" value="1"/>
</dbReference>
<dbReference type="RefSeq" id="WP_115331148.1">
    <property type="nucleotide sequence ID" value="NZ_CAAAHP010000001.1"/>
</dbReference>
<evidence type="ECO:0000256" key="1">
    <source>
        <dbReference type="ARBA" id="ARBA00022485"/>
    </source>
</evidence>
<dbReference type="GO" id="GO:0051539">
    <property type="term" value="F:4 iron, 4 sulfur cluster binding"/>
    <property type="evidence" value="ECO:0007669"/>
    <property type="project" value="UniProtKB-KW"/>
</dbReference>
<dbReference type="Proteomes" id="UP000254794">
    <property type="component" value="Unassembled WGS sequence"/>
</dbReference>
<dbReference type="AlphaFoldDB" id="A0A378JKA8"/>
<evidence type="ECO:0000256" key="6">
    <source>
        <dbReference type="ARBA" id="ARBA00022723"/>
    </source>
</evidence>
<evidence type="ECO:0000256" key="2">
    <source>
        <dbReference type="ARBA" id="ARBA00022552"/>
    </source>
</evidence>
<feature type="binding site" evidence="9 10">
    <location>
        <position position="325"/>
    </location>
    <ligand>
        <name>S-adenosyl-L-methionine</name>
        <dbReference type="ChEBI" id="CHEBI:59789"/>
    </ligand>
</feature>
<dbReference type="InterPro" id="IPR029063">
    <property type="entry name" value="SAM-dependent_MTases_sf"/>
</dbReference>
<feature type="binding site" evidence="9">
    <location>
        <position position="76"/>
    </location>
    <ligand>
        <name>[4Fe-4S] cluster</name>
        <dbReference type="ChEBI" id="CHEBI:49883"/>
    </ligand>
</feature>
<dbReference type="PROSITE" id="PS50926">
    <property type="entry name" value="TRAM"/>
    <property type="match status" value="1"/>
</dbReference>
<name>A0A378JKA8_9GAMM</name>
<dbReference type="PROSITE" id="PS01230">
    <property type="entry name" value="TRMA_1"/>
    <property type="match status" value="1"/>
</dbReference>
<evidence type="ECO:0000256" key="3">
    <source>
        <dbReference type="ARBA" id="ARBA00022603"/>
    </source>
</evidence>
<keyword evidence="2 9" id="KW-0698">rRNA processing</keyword>
<comment type="catalytic activity">
    <reaction evidence="9">
        <text>uridine(1939) in 23S rRNA + S-adenosyl-L-methionine = 5-methyluridine(1939) in 23S rRNA + S-adenosyl-L-homocysteine + H(+)</text>
        <dbReference type="Rhea" id="RHEA:42908"/>
        <dbReference type="Rhea" id="RHEA-COMP:10278"/>
        <dbReference type="Rhea" id="RHEA-COMP:10279"/>
        <dbReference type="ChEBI" id="CHEBI:15378"/>
        <dbReference type="ChEBI" id="CHEBI:57856"/>
        <dbReference type="ChEBI" id="CHEBI:59789"/>
        <dbReference type="ChEBI" id="CHEBI:65315"/>
        <dbReference type="ChEBI" id="CHEBI:74447"/>
        <dbReference type="EC" id="2.1.1.190"/>
    </reaction>
</comment>
<dbReference type="InterPro" id="IPR002792">
    <property type="entry name" value="TRAM_dom"/>
</dbReference>
<evidence type="ECO:0000313" key="14">
    <source>
        <dbReference type="Proteomes" id="UP000254794"/>
    </source>
</evidence>
<feature type="binding site" evidence="9 10">
    <location>
        <position position="304"/>
    </location>
    <ligand>
        <name>S-adenosyl-L-methionine</name>
        <dbReference type="ChEBI" id="CHEBI:59789"/>
    </ligand>
</feature>
<evidence type="ECO:0000256" key="5">
    <source>
        <dbReference type="ARBA" id="ARBA00022691"/>
    </source>
</evidence>
<keyword evidence="8 9" id="KW-0411">Iron-sulfur</keyword>
<keyword evidence="7 9" id="KW-0408">Iron</keyword>
<dbReference type="PANTHER" id="PTHR11061:SF49">
    <property type="entry name" value="23S RRNA (URACIL(1939)-C(5))-METHYLTRANSFERASE RLMD"/>
    <property type="match status" value="1"/>
</dbReference>
<feature type="binding site" evidence="9">
    <location>
        <position position="309"/>
    </location>
    <ligand>
        <name>S-adenosyl-L-methionine</name>
        <dbReference type="ChEBI" id="CHEBI:59789"/>
    </ligand>
</feature>
<dbReference type="Pfam" id="PF05958">
    <property type="entry name" value="tRNA_U5-meth_tr"/>
    <property type="match status" value="2"/>
</dbReference>
<dbReference type="InterPro" id="IPR030391">
    <property type="entry name" value="MeTrfase_TrmA_CS"/>
</dbReference>
<dbReference type="GO" id="GO:0003723">
    <property type="term" value="F:RNA binding"/>
    <property type="evidence" value="ECO:0007669"/>
    <property type="project" value="InterPro"/>
</dbReference>
<evidence type="ECO:0000313" key="13">
    <source>
        <dbReference type="EMBL" id="STX51517.1"/>
    </source>
</evidence>
<keyword evidence="5 9" id="KW-0949">S-adenosyl-L-methionine</keyword>
<dbReference type="CDD" id="cd02440">
    <property type="entry name" value="AdoMet_MTases"/>
    <property type="match status" value="1"/>
</dbReference>
<dbReference type="InterPro" id="IPR012340">
    <property type="entry name" value="NA-bd_OB-fold"/>
</dbReference>
<feature type="domain" description="TRAM" evidence="12">
    <location>
        <begin position="4"/>
        <end position="63"/>
    </location>
</feature>
<keyword evidence="4 9" id="KW-0808">Transferase</keyword>